<evidence type="ECO:0000256" key="1">
    <source>
        <dbReference type="SAM" id="MobiDB-lite"/>
    </source>
</evidence>
<comment type="caution">
    <text evidence="2">The sequence shown here is derived from an EMBL/GenBank/DDBJ whole genome shotgun (WGS) entry which is preliminary data.</text>
</comment>
<proteinExistence type="predicted"/>
<dbReference type="AlphaFoldDB" id="A0A9N9AW89"/>
<reference evidence="2" key="1">
    <citation type="submission" date="2021-06" db="EMBL/GenBank/DDBJ databases">
        <authorList>
            <person name="Kallberg Y."/>
            <person name="Tangrot J."/>
            <person name="Rosling A."/>
        </authorList>
    </citation>
    <scope>NUCLEOTIDE SEQUENCE</scope>
    <source>
        <strain evidence="2">FL130A</strain>
    </source>
</reference>
<sequence length="284" mass="32504">MNQSHVVSSHEVAISGSNLTPELLNLTLSQNDAIMHDIGANIILEREKRNAGKNYVIEGVKVLNEARFSSSDEVISTINKRHPEVQASGNEDASYKRQSLQIEKVNNEPPRTPEHQIYQPEQNQRRTRTGKKVGGYYELGSNLSEEDDDYNKDNVENKKTGPFPLTEEHRQIIEQTFNGMKKERMWRLSTGKYVEEELFELGKKLKFEHAVHSFILDVDDGIINQHFNEAELDEIDYAPGPQVPELSEEITGFLNKFVDKVILHLYVTDKDICTATIYQSLFLL</sequence>
<evidence type="ECO:0000313" key="2">
    <source>
        <dbReference type="EMBL" id="CAG8544441.1"/>
    </source>
</evidence>
<protein>
    <submittedName>
        <fullName evidence="2">11597_t:CDS:1</fullName>
    </submittedName>
</protein>
<evidence type="ECO:0000313" key="3">
    <source>
        <dbReference type="Proteomes" id="UP000789508"/>
    </source>
</evidence>
<name>A0A9N9AW89_9GLOM</name>
<organism evidence="2 3">
    <name type="scientific">Ambispora leptoticha</name>
    <dbReference type="NCBI Taxonomy" id="144679"/>
    <lineage>
        <taxon>Eukaryota</taxon>
        <taxon>Fungi</taxon>
        <taxon>Fungi incertae sedis</taxon>
        <taxon>Mucoromycota</taxon>
        <taxon>Glomeromycotina</taxon>
        <taxon>Glomeromycetes</taxon>
        <taxon>Archaeosporales</taxon>
        <taxon>Ambisporaceae</taxon>
        <taxon>Ambispora</taxon>
    </lineage>
</organism>
<accession>A0A9N9AW89</accession>
<dbReference type="EMBL" id="CAJVPS010001600">
    <property type="protein sequence ID" value="CAG8544441.1"/>
    <property type="molecule type" value="Genomic_DNA"/>
</dbReference>
<dbReference type="Proteomes" id="UP000789508">
    <property type="component" value="Unassembled WGS sequence"/>
</dbReference>
<dbReference type="OrthoDB" id="2448116at2759"/>
<feature type="region of interest" description="Disordered" evidence="1">
    <location>
        <begin position="106"/>
        <end position="163"/>
    </location>
</feature>
<keyword evidence="3" id="KW-1185">Reference proteome</keyword>
<gene>
    <name evidence="2" type="ORF">ALEPTO_LOCUS5571</name>
</gene>